<dbReference type="PANTHER" id="PTHR21310">
    <property type="entry name" value="AMINOGLYCOSIDE PHOSPHOTRANSFERASE-RELATED-RELATED"/>
    <property type="match status" value="1"/>
</dbReference>
<proteinExistence type="predicted"/>
<dbReference type="InterPro" id="IPR051678">
    <property type="entry name" value="AGP_Transferase"/>
</dbReference>
<gene>
    <name evidence="2" type="ORF">BSA145_13930</name>
</gene>
<evidence type="ECO:0000313" key="3">
    <source>
        <dbReference type="Proteomes" id="UP000185426"/>
    </source>
</evidence>
<evidence type="ECO:0000259" key="1">
    <source>
        <dbReference type="Pfam" id="PF01636"/>
    </source>
</evidence>
<dbReference type="InterPro" id="IPR011009">
    <property type="entry name" value="Kinase-like_dom_sf"/>
</dbReference>
<dbReference type="RefSeq" id="WP_075622844.1">
    <property type="nucleotide sequence ID" value="NZ_CP015607.1"/>
</dbReference>
<sequence>MNRLELKQLANHHGLEISENTIKINESGVDFRVAHVEDLHGDQWILRVPRRPESMKHTLQEKKTLDHMSKQVHFQVPQWSIFTESLIAYKQLEGVPAASIDVEKQSYVWSFDQTKVPQAYYESLGRVLANVHSLDQQPFKTIGVETLSAHELRGSMKQRMERVKSQYTINSGLWERWQEWLAKDSLWPPFVGVNHGDLHPGHILIDENQCVTGVIDWSEVGVGDVSVDFLSHQLLFGKEGLTKLIHAYEKAGGRTWPGMDEHIIELLTTSAITVAEYAQRSGLKDMHETAAYMLANES</sequence>
<name>A0A1L6ZJZ9_BACIA</name>
<feature type="domain" description="Aminoglycoside phosphotransferase" evidence="1">
    <location>
        <begin position="21"/>
        <end position="261"/>
    </location>
</feature>
<dbReference type="EMBL" id="CP015607">
    <property type="protein sequence ID" value="APT46855.1"/>
    <property type="molecule type" value="Genomic_DNA"/>
</dbReference>
<accession>A0A1L6ZJZ9</accession>
<dbReference type="SUPFAM" id="SSF56112">
    <property type="entry name" value="Protein kinase-like (PK-like)"/>
    <property type="match status" value="1"/>
</dbReference>
<dbReference type="InterPro" id="IPR002575">
    <property type="entry name" value="Aminoglycoside_PTrfase"/>
</dbReference>
<dbReference type="Pfam" id="PF01636">
    <property type="entry name" value="APH"/>
    <property type="match status" value="1"/>
</dbReference>
<dbReference type="Proteomes" id="UP000185426">
    <property type="component" value="Chromosome"/>
</dbReference>
<dbReference type="GO" id="GO:0016740">
    <property type="term" value="F:transferase activity"/>
    <property type="evidence" value="ECO:0007669"/>
    <property type="project" value="UniProtKB-KW"/>
</dbReference>
<protein>
    <submittedName>
        <fullName evidence="2">Macrolide 2'-phosphotransferase</fullName>
    </submittedName>
</protein>
<dbReference type="Gene3D" id="3.30.200.20">
    <property type="entry name" value="Phosphorylase Kinase, domain 1"/>
    <property type="match status" value="1"/>
</dbReference>
<organism evidence="2 3">
    <name type="scientific">Bacillus safensis</name>
    <dbReference type="NCBI Taxonomy" id="561879"/>
    <lineage>
        <taxon>Bacteria</taxon>
        <taxon>Bacillati</taxon>
        <taxon>Bacillota</taxon>
        <taxon>Bacilli</taxon>
        <taxon>Bacillales</taxon>
        <taxon>Bacillaceae</taxon>
        <taxon>Bacillus</taxon>
    </lineage>
</organism>
<evidence type="ECO:0000313" key="2">
    <source>
        <dbReference type="EMBL" id="APT46855.1"/>
    </source>
</evidence>
<dbReference type="AlphaFoldDB" id="A0A1L6ZJZ9"/>
<dbReference type="PANTHER" id="PTHR21310:SF15">
    <property type="entry name" value="AMINOGLYCOSIDE PHOSPHOTRANSFERASE DOMAIN-CONTAINING PROTEIN"/>
    <property type="match status" value="1"/>
</dbReference>
<keyword evidence="2" id="KW-0808">Transferase</keyword>
<reference evidence="2 3" key="1">
    <citation type="submission" date="2016-05" db="EMBL/GenBank/DDBJ databases">
        <title>Complete Genome and Methylome Analysis of Psychrotrophic Bacterial Isolates from Antarctic Lake Untersee.</title>
        <authorList>
            <person name="Fomenkov A."/>
            <person name="Akimov V.N."/>
            <person name="Vasilyeva L.V."/>
            <person name="Andersen D."/>
            <person name="Vincze T."/>
            <person name="Roberts R.J."/>
        </authorList>
    </citation>
    <scope>NUCLEOTIDE SEQUENCE [LARGE SCALE GENOMIC DNA]</scope>
    <source>
        <strain evidence="2 3">U14-5</strain>
    </source>
</reference>
<dbReference type="CDD" id="cd05152">
    <property type="entry name" value="MPH2"/>
    <property type="match status" value="1"/>
</dbReference>
<dbReference type="Gene3D" id="3.90.1200.10">
    <property type="match status" value="1"/>
</dbReference>